<feature type="compositionally biased region" description="Acidic residues" evidence="1">
    <location>
        <begin position="56"/>
        <end position="84"/>
    </location>
</feature>
<organism evidence="3 4">
    <name type="scientific">Drosophila ananassae</name>
    <name type="common">Fruit fly</name>
    <dbReference type="NCBI Taxonomy" id="7217"/>
    <lineage>
        <taxon>Eukaryota</taxon>
        <taxon>Metazoa</taxon>
        <taxon>Ecdysozoa</taxon>
        <taxon>Arthropoda</taxon>
        <taxon>Hexapoda</taxon>
        <taxon>Insecta</taxon>
        <taxon>Pterygota</taxon>
        <taxon>Neoptera</taxon>
        <taxon>Endopterygota</taxon>
        <taxon>Diptera</taxon>
        <taxon>Brachycera</taxon>
        <taxon>Muscomorpha</taxon>
        <taxon>Ephydroidea</taxon>
        <taxon>Drosophilidae</taxon>
        <taxon>Drosophila</taxon>
        <taxon>Sophophora</taxon>
    </lineage>
</organism>
<evidence type="ECO:0000313" key="4">
    <source>
        <dbReference type="Proteomes" id="UP000007801"/>
    </source>
</evidence>
<dbReference type="KEGG" id="dan:6506728"/>
<evidence type="ECO:0000256" key="2">
    <source>
        <dbReference type="SAM" id="SignalP"/>
    </source>
</evidence>
<dbReference type="OMA" id="WEGSNDQ"/>
<dbReference type="InParanoid" id="B3M9W2"/>
<proteinExistence type="predicted"/>
<evidence type="ECO:0000256" key="1">
    <source>
        <dbReference type="SAM" id="MobiDB-lite"/>
    </source>
</evidence>
<dbReference type="Proteomes" id="UP000007801">
    <property type="component" value="Unassembled WGS sequence"/>
</dbReference>
<feature type="chain" id="PRO_5002792403" evidence="2">
    <location>
        <begin position="25"/>
        <end position="116"/>
    </location>
</feature>
<accession>B3M9W2</accession>
<feature type="signal peptide" evidence="2">
    <location>
        <begin position="1"/>
        <end position="24"/>
    </location>
</feature>
<feature type="compositionally biased region" description="Basic and acidic residues" evidence="1">
    <location>
        <begin position="39"/>
        <end position="55"/>
    </location>
</feature>
<reference evidence="3 4" key="1">
    <citation type="journal article" date="2007" name="Nature">
        <title>Evolution of genes and genomes on the Drosophila phylogeny.</title>
        <authorList>
            <consortium name="Drosophila 12 Genomes Consortium"/>
            <person name="Clark A.G."/>
            <person name="Eisen M.B."/>
            <person name="Smith D.R."/>
            <person name="Bergman C.M."/>
            <person name="Oliver B."/>
            <person name="Markow T.A."/>
            <person name="Kaufman T.C."/>
            <person name="Kellis M."/>
            <person name="Gelbart W."/>
            <person name="Iyer V.N."/>
            <person name="Pollard D.A."/>
            <person name="Sackton T.B."/>
            <person name="Larracuente A.M."/>
            <person name="Singh N.D."/>
            <person name="Abad J.P."/>
            <person name="Abt D.N."/>
            <person name="Adryan B."/>
            <person name="Aguade M."/>
            <person name="Akashi H."/>
            <person name="Anderson W.W."/>
            <person name="Aquadro C.F."/>
            <person name="Ardell D.H."/>
            <person name="Arguello R."/>
            <person name="Artieri C.G."/>
            <person name="Barbash D.A."/>
            <person name="Barker D."/>
            <person name="Barsanti P."/>
            <person name="Batterham P."/>
            <person name="Batzoglou S."/>
            <person name="Begun D."/>
            <person name="Bhutkar A."/>
            <person name="Blanco E."/>
            <person name="Bosak S.A."/>
            <person name="Bradley R.K."/>
            <person name="Brand A.D."/>
            <person name="Brent M.R."/>
            <person name="Brooks A.N."/>
            <person name="Brown R.H."/>
            <person name="Butlin R.K."/>
            <person name="Caggese C."/>
            <person name="Calvi B.R."/>
            <person name="Bernardo de Carvalho A."/>
            <person name="Caspi A."/>
            <person name="Castrezana S."/>
            <person name="Celniker S.E."/>
            <person name="Chang J.L."/>
            <person name="Chapple C."/>
            <person name="Chatterji S."/>
            <person name="Chinwalla A."/>
            <person name="Civetta A."/>
            <person name="Clifton S.W."/>
            <person name="Comeron J.M."/>
            <person name="Costello J.C."/>
            <person name="Coyne J.A."/>
            <person name="Daub J."/>
            <person name="David R.G."/>
            <person name="Delcher A.L."/>
            <person name="Delehaunty K."/>
            <person name="Do C.B."/>
            <person name="Ebling H."/>
            <person name="Edwards K."/>
            <person name="Eickbush T."/>
            <person name="Evans J.D."/>
            <person name="Filipski A."/>
            <person name="Findeiss S."/>
            <person name="Freyhult E."/>
            <person name="Fulton L."/>
            <person name="Fulton R."/>
            <person name="Garcia A.C."/>
            <person name="Gardiner A."/>
            <person name="Garfield D.A."/>
            <person name="Garvin B.E."/>
            <person name="Gibson G."/>
            <person name="Gilbert D."/>
            <person name="Gnerre S."/>
            <person name="Godfrey J."/>
            <person name="Good R."/>
            <person name="Gotea V."/>
            <person name="Gravely B."/>
            <person name="Greenberg A.J."/>
            <person name="Griffiths-Jones S."/>
            <person name="Gross S."/>
            <person name="Guigo R."/>
            <person name="Gustafson E.A."/>
            <person name="Haerty W."/>
            <person name="Hahn M.W."/>
            <person name="Halligan D.L."/>
            <person name="Halpern A.L."/>
            <person name="Halter G.M."/>
            <person name="Han M.V."/>
            <person name="Heger A."/>
            <person name="Hillier L."/>
            <person name="Hinrichs A.S."/>
            <person name="Holmes I."/>
            <person name="Hoskins R.A."/>
            <person name="Hubisz M.J."/>
            <person name="Hultmark D."/>
            <person name="Huntley M.A."/>
            <person name="Jaffe D.B."/>
            <person name="Jagadeeshan S."/>
            <person name="Jeck W.R."/>
            <person name="Johnson J."/>
            <person name="Jones C.D."/>
            <person name="Jordan W.C."/>
            <person name="Karpen G.H."/>
            <person name="Kataoka E."/>
            <person name="Keightley P.D."/>
            <person name="Kheradpour P."/>
            <person name="Kirkness E.F."/>
            <person name="Koerich L.B."/>
            <person name="Kristiansen K."/>
            <person name="Kudrna D."/>
            <person name="Kulathinal R.J."/>
            <person name="Kumar S."/>
            <person name="Kwok R."/>
            <person name="Lander E."/>
            <person name="Langley C.H."/>
            <person name="Lapoint R."/>
            <person name="Lazzaro B.P."/>
            <person name="Lee S.J."/>
            <person name="Levesque L."/>
            <person name="Li R."/>
            <person name="Lin C.F."/>
            <person name="Lin M.F."/>
            <person name="Lindblad-Toh K."/>
            <person name="Llopart A."/>
            <person name="Long M."/>
            <person name="Low L."/>
            <person name="Lozovsky E."/>
            <person name="Lu J."/>
            <person name="Luo M."/>
            <person name="Machado C.A."/>
            <person name="Makalowski W."/>
            <person name="Marzo M."/>
            <person name="Matsuda M."/>
            <person name="Matzkin L."/>
            <person name="McAllister B."/>
            <person name="McBride C.S."/>
            <person name="McKernan B."/>
            <person name="McKernan K."/>
            <person name="Mendez-Lago M."/>
            <person name="Minx P."/>
            <person name="Mollenhauer M.U."/>
            <person name="Montooth K."/>
            <person name="Mount S.M."/>
            <person name="Mu X."/>
            <person name="Myers E."/>
            <person name="Negre B."/>
            <person name="Newfeld S."/>
            <person name="Nielsen R."/>
            <person name="Noor M.A."/>
            <person name="O'Grady P."/>
            <person name="Pachter L."/>
            <person name="Papaceit M."/>
            <person name="Parisi M.J."/>
            <person name="Parisi M."/>
            <person name="Parts L."/>
            <person name="Pedersen J.S."/>
            <person name="Pesole G."/>
            <person name="Phillippy A.M."/>
            <person name="Ponting C.P."/>
            <person name="Pop M."/>
            <person name="Porcelli D."/>
            <person name="Powell J.R."/>
            <person name="Prohaska S."/>
            <person name="Pruitt K."/>
            <person name="Puig M."/>
            <person name="Quesneville H."/>
            <person name="Ram K.R."/>
            <person name="Rand D."/>
            <person name="Rasmussen M.D."/>
            <person name="Reed L.K."/>
            <person name="Reenan R."/>
            <person name="Reily A."/>
            <person name="Remington K.A."/>
            <person name="Rieger T.T."/>
            <person name="Ritchie M.G."/>
            <person name="Robin C."/>
            <person name="Rogers Y.H."/>
            <person name="Rohde C."/>
            <person name="Rozas J."/>
            <person name="Rubenfield M.J."/>
            <person name="Ruiz A."/>
            <person name="Russo S."/>
            <person name="Salzberg S.L."/>
            <person name="Sanchez-Gracia A."/>
            <person name="Saranga D.J."/>
            <person name="Sato H."/>
            <person name="Schaeffer S.W."/>
            <person name="Schatz M.C."/>
            <person name="Schlenke T."/>
            <person name="Schwartz R."/>
            <person name="Segarra C."/>
            <person name="Singh R.S."/>
            <person name="Sirot L."/>
            <person name="Sirota M."/>
            <person name="Sisneros N.B."/>
            <person name="Smith C.D."/>
            <person name="Smith T.F."/>
            <person name="Spieth J."/>
            <person name="Stage D.E."/>
            <person name="Stark A."/>
            <person name="Stephan W."/>
            <person name="Strausberg R.L."/>
            <person name="Strempel S."/>
            <person name="Sturgill D."/>
            <person name="Sutton G."/>
            <person name="Sutton G.G."/>
            <person name="Tao W."/>
            <person name="Teichmann S."/>
            <person name="Tobari Y.N."/>
            <person name="Tomimura Y."/>
            <person name="Tsolas J.M."/>
            <person name="Valente V.L."/>
            <person name="Venter E."/>
            <person name="Venter J.C."/>
            <person name="Vicario S."/>
            <person name="Vieira F.G."/>
            <person name="Vilella A.J."/>
            <person name="Villasante A."/>
            <person name="Walenz B."/>
            <person name="Wang J."/>
            <person name="Wasserman M."/>
            <person name="Watts T."/>
            <person name="Wilson D."/>
            <person name="Wilson R.K."/>
            <person name="Wing R.A."/>
            <person name="Wolfner M.F."/>
            <person name="Wong A."/>
            <person name="Wong G.K."/>
            <person name="Wu C.I."/>
            <person name="Wu G."/>
            <person name="Yamamoto D."/>
            <person name="Yang H.P."/>
            <person name="Yang S.P."/>
            <person name="Yorke J.A."/>
            <person name="Yoshida K."/>
            <person name="Zdobnov E."/>
            <person name="Zhang P."/>
            <person name="Zhang Y."/>
            <person name="Zimin A.V."/>
            <person name="Baldwin J."/>
            <person name="Abdouelleil A."/>
            <person name="Abdulkadir J."/>
            <person name="Abebe A."/>
            <person name="Abera B."/>
            <person name="Abreu J."/>
            <person name="Acer S.C."/>
            <person name="Aftuck L."/>
            <person name="Alexander A."/>
            <person name="An P."/>
            <person name="Anderson E."/>
            <person name="Anderson S."/>
            <person name="Arachi H."/>
            <person name="Azer M."/>
            <person name="Bachantsang P."/>
            <person name="Barry A."/>
            <person name="Bayul T."/>
            <person name="Berlin A."/>
            <person name="Bessette D."/>
            <person name="Bloom T."/>
            <person name="Blye J."/>
            <person name="Boguslavskiy L."/>
            <person name="Bonnet C."/>
            <person name="Boukhgalter B."/>
            <person name="Bourzgui I."/>
            <person name="Brown A."/>
            <person name="Cahill P."/>
            <person name="Channer S."/>
            <person name="Cheshatsang Y."/>
            <person name="Chuda L."/>
            <person name="Citroen M."/>
            <person name="Collymore A."/>
            <person name="Cooke P."/>
            <person name="Costello M."/>
            <person name="D'Aco K."/>
            <person name="Daza R."/>
            <person name="De Haan G."/>
            <person name="DeGray S."/>
            <person name="DeMaso C."/>
            <person name="Dhargay N."/>
            <person name="Dooley K."/>
            <person name="Dooley E."/>
            <person name="Doricent M."/>
            <person name="Dorje P."/>
            <person name="Dorjee K."/>
            <person name="Dupes A."/>
            <person name="Elong R."/>
            <person name="Falk J."/>
            <person name="Farina A."/>
            <person name="Faro S."/>
            <person name="Ferguson D."/>
            <person name="Fisher S."/>
            <person name="Foley C.D."/>
            <person name="Franke A."/>
            <person name="Friedrich D."/>
            <person name="Gadbois L."/>
            <person name="Gearin G."/>
            <person name="Gearin C.R."/>
            <person name="Giannoukos G."/>
            <person name="Goode T."/>
            <person name="Graham J."/>
            <person name="Grandbois E."/>
            <person name="Grewal S."/>
            <person name="Gyaltsen K."/>
            <person name="Hafez N."/>
            <person name="Hagos B."/>
            <person name="Hall J."/>
            <person name="Henson C."/>
            <person name="Hollinger A."/>
            <person name="Honan T."/>
            <person name="Huard M.D."/>
            <person name="Hughes L."/>
            <person name="Hurhula B."/>
            <person name="Husby M.E."/>
            <person name="Kamat A."/>
            <person name="Kanga B."/>
            <person name="Kashin S."/>
            <person name="Khazanovich D."/>
            <person name="Kisner P."/>
            <person name="Lance K."/>
            <person name="Lara M."/>
            <person name="Lee W."/>
            <person name="Lennon N."/>
            <person name="Letendre F."/>
            <person name="LeVine R."/>
            <person name="Lipovsky A."/>
            <person name="Liu X."/>
            <person name="Liu J."/>
            <person name="Liu S."/>
            <person name="Lokyitsang T."/>
            <person name="Lokyitsang Y."/>
            <person name="Lubonja R."/>
            <person name="Lui A."/>
            <person name="MacDonald P."/>
            <person name="Magnisalis V."/>
            <person name="Maru K."/>
            <person name="Matthews C."/>
            <person name="McCusker W."/>
            <person name="McDonough S."/>
            <person name="Mehta T."/>
            <person name="Meldrim J."/>
            <person name="Meneus L."/>
            <person name="Mihai O."/>
            <person name="Mihalev A."/>
            <person name="Mihova T."/>
            <person name="Mittelman R."/>
            <person name="Mlenga V."/>
            <person name="Montmayeur A."/>
            <person name="Mulrain L."/>
            <person name="Navidi A."/>
            <person name="Naylor J."/>
            <person name="Negash T."/>
            <person name="Nguyen T."/>
            <person name="Nguyen N."/>
            <person name="Nicol R."/>
            <person name="Norbu C."/>
            <person name="Norbu N."/>
            <person name="Novod N."/>
            <person name="O'Neill B."/>
            <person name="Osman S."/>
            <person name="Markiewicz E."/>
            <person name="Oyono O.L."/>
            <person name="Patti C."/>
            <person name="Phunkhang P."/>
            <person name="Pierre F."/>
            <person name="Priest M."/>
            <person name="Raghuraman S."/>
            <person name="Rege F."/>
            <person name="Reyes R."/>
            <person name="Rise C."/>
            <person name="Rogov P."/>
            <person name="Ross K."/>
            <person name="Ryan E."/>
            <person name="Settipalli S."/>
            <person name="Shea T."/>
            <person name="Sherpa N."/>
            <person name="Shi L."/>
            <person name="Shih D."/>
            <person name="Sparrow T."/>
            <person name="Spaulding J."/>
            <person name="Stalker J."/>
            <person name="Stange-Thomann N."/>
            <person name="Stavropoulos S."/>
            <person name="Stone C."/>
            <person name="Strader C."/>
            <person name="Tesfaye S."/>
            <person name="Thomson T."/>
            <person name="Thoulutsang Y."/>
            <person name="Thoulutsang D."/>
            <person name="Topham K."/>
            <person name="Topping I."/>
            <person name="Tsamla T."/>
            <person name="Vassiliev H."/>
            <person name="Vo A."/>
            <person name="Wangchuk T."/>
            <person name="Wangdi T."/>
            <person name="Weiand M."/>
            <person name="Wilkinson J."/>
            <person name="Wilson A."/>
            <person name="Yadav S."/>
            <person name="Young G."/>
            <person name="Yu Q."/>
            <person name="Zembek L."/>
            <person name="Zhong D."/>
            <person name="Zimmer A."/>
            <person name="Zwirko Z."/>
            <person name="Jaffe D.B."/>
            <person name="Alvarez P."/>
            <person name="Brockman W."/>
            <person name="Butler J."/>
            <person name="Chin C."/>
            <person name="Gnerre S."/>
            <person name="Grabherr M."/>
            <person name="Kleber M."/>
            <person name="Mauceli E."/>
            <person name="MacCallum I."/>
        </authorList>
    </citation>
    <scope>NUCLEOTIDE SEQUENCE [LARGE SCALE GENOMIC DNA]</scope>
    <source>
        <strain evidence="4">Tucson 14024-0371.13</strain>
    </source>
</reference>
<gene>
    <name evidence="3" type="primary">Dana\GF24094</name>
    <name evidence="3" type="synonym">dana_GLEANR_8846</name>
    <name evidence="3" type="ORF">GF24094</name>
</gene>
<keyword evidence="4" id="KW-1185">Reference proteome</keyword>
<sequence length="116" mass="13154">MQSNKVFFLVFGILAVVFVANVSSAAIDDEDVISDRRYRWDSSEQESDEKPKYLEQADDVEDDDDQDSESAQDDDDSEGSDEDGSVYVVSEWYEPLDGKSWEELENDSDESDSDES</sequence>
<dbReference type="EMBL" id="CH902618">
    <property type="protein sequence ID" value="EDV40153.1"/>
    <property type="molecule type" value="Genomic_DNA"/>
</dbReference>
<evidence type="ECO:0000313" key="3">
    <source>
        <dbReference type="EMBL" id="EDV40153.1"/>
    </source>
</evidence>
<keyword evidence="2" id="KW-0732">Signal</keyword>
<dbReference type="AlphaFoldDB" id="B3M9W2"/>
<dbReference type="HOGENOM" id="CLU_2186724_0_0_1"/>
<dbReference type="GeneID" id="6506728"/>
<feature type="compositionally biased region" description="Acidic residues" evidence="1">
    <location>
        <begin position="103"/>
        <end position="116"/>
    </location>
</feature>
<protein>
    <submittedName>
        <fullName evidence="3">Uncharacterized protein</fullName>
    </submittedName>
</protein>
<feature type="region of interest" description="Disordered" evidence="1">
    <location>
        <begin position="39"/>
        <end position="116"/>
    </location>
</feature>
<name>B3M9W2_DROAN</name>